<dbReference type="RefSeq" id="WP_109719035.1">
    <property type="nucleotide sequence ID" value="NZ_QEQK01000002.1"/>
</dbReference>
<dbReference type="GO" id="GO:0003700">
    <property type="term" value="F:DNA-binding transcription factor activity"/>
    <property type="evidence" value="ECO:0007669"/>
    <property type="project" value="InterPro"/>
</dbReference>
<gene>
    <name evidence="7" type="ORF">DEH80_03165</name>
</gene>
<keyword evidence="4" id="KW-0010">Activator</keyword>
<comment type="similarity">
    <text evidence="1">Belongs to the LysR transcriptional regulatory family.</text>
</comment>
<dbReference type="FunFam" id="1.10.10.10:FF:000001">
    <property type="entry name" value="LysR family transcriptional regulator"/>
    <property type="match status" value="1"/>
</dbReference>
<dbReference type="SUPFAM" id="SSF46785">
    <property type="entry name" value="Winged helix' DNA-binding domain"/>
    <property type="match status" value="1"/>
</dbReference>
<dbReference type="EMBL" id="QEQK01000002">
    <property type="protein sequence ID" value="PWN57529.1"/>
    <property type="molecule type" value="Genomic_DNA"/>
</dbReference>
<dbReference type="PANTHER" id="PTHR30346:SF26">
    <property type="entry name" value="HYDROGEN PEROXIDE-INDUCIBLE GENES ACTIVATOR"/>
    <property type="match status" value="1"/>
</dbReference>
<dbReference type="SUPFAM" id="SSF53850">
    <property type="entry name" value="Periplasmic binding protein-like II"/>
    <property type="match status" value="1"/>
</dbReference>
<dbReference type="PROSITE" id="PS50931">
    <property type="entry name" value="HTH_LYSR"/>
    <property type="match status" value="1"/>
</dbReference>
<dbReference type="PRINTS" id="PR00039">
    <property type="entry name" value="HTHLYSR"/>
</dbReference>
<proteinExistence type="inferred from homology"/>
<reference evidence="7 8" key="1">
    <citation type="submission" date="2018-05" db="EMBL/GenBank/DDBJ databases">
        <title>Abyssibacter profundi OUC007T gen. nov., sp. nov, a marine bacterium isolated from seawater of the Mariana Trench.</title>
        <authorList>
            <person name="Zhou S."/>
        </authorList>
    </citation>
    <scope>NUCLEOTIDE SEQUENCE [LARGE SCALE GENOMIC DNA]</scope>
    <source>
        <strain evidence="7 8">OUC007</strain>
    </source>
</reference>
<evidence type="ECO:0000313" key="7">
    <source>
        <dbReference type="EMBL" id="PWN57529.1"/>
    </source>
</evidence>
<evidence type="ECO:0000256" key="4">
    <source>
        <dbReference type="ARBA" id="ARBA00023159"/>
    </source>
</evidence>
<dbReference type="CDD" id="cd08411">
    <property type="entry name" value="PBP2_OxyR"/>
    <property type="match status" value="1"/>
</dbReference>
<protein>
    <submittedName>
        <fullName evidence="7">DNA-binding transcriptional regulator OxyR</fullName>
    </submittedName>
</protein>
<dbReference type="Pfam" id="PF00126">
    <property type="entry name" value="HTH_1"/>
    <property type="match status" value="1"/>
</dbReference>
<dbReference type="AlphaFoldDB" id="A0A363UQ24"/>
<keyword evidence="8" id="KW-1185">Reference proteome</keyword>
<dbReference type="Pfam" id="PF03466">
    <property type="entry name" value="LysR_substrate"/>
    <property type="match status" value="1"/>
</dbReference>
<evidence type="ECO:0000313" key="8">
    <source>
        <dbReference type="Proteomes" id="UP000251800"/>
    </source>
</evidence>
<keyword evidence="5" id="KW-0804">Transcription</keyword>
<dbReference type="InterPro" id="IPR000847">
    <property type="entry name" value="LysR_HTH_N"/>
</dbReference>
<dbReference type="InterPro" id="IPR036388">
    <property type="entry name" value="WH-like_DNA-bd_sf"/>
</dbReference>
<feature type="domain" description="HTH lysR-type" evidence="6">
    <location>
        <begin position="1"/>
        <end position="58"/>
    </location>
</feature>
<evidence type="ECO:0000259" key="6">
    <source>
        <dbReference type="PROSITE" id="PS50931"/>
    </source>
</evidence>
<sequence length="293" mass="32972">MNLRDLQYVVSVAEMRSFSRAAQACHVSQSTLSGQIKKLEYWLGVQIFERTNKRVMPTEVGEGIIRSASRVIREIDSIREAAEHAKDPFTGKFRLGAFPTLATYVFCDLVNEITSAYPRLRLVLSEDKTATLVQQLKDGDLDAALLALPVNEDSLVCTPLFEEPFFLAVPESHPLASLSHVDANVLARYRLLLLEEGHCLRDHALDVCQQHNLGEEQDFRATGLETLRQMVRAGTGITLFPQMAIRQDDEGIRYVPFAEPTPCRSIGLFYRKTSAARPIIQSMDSLFCHLYRA</sequence>
<evidence type="ECO:0000256" key="1">
    <source>
        <dbReference type="ARBA" id="ARBA00009437"/>
    </source>
</evidence>
<dbReference type="GO" id="GO:0032993">
    <property type="term" value="C:protein-DNA complex"/>
    <property type="evidence" value="ECO:0007669"/>
    <property type="project" value="TreeGrafter"/>
</dbReference>
<dbReference type="OrthoDB" id="9775392at2"/>
<dbReference type="PANTHER" id="PTHR30346">
    <property type="entry name" value="TRANSCRIPTIONAL DUAL REGULATOR HCAR-RELATED"/>
    <property type="match status" value="1"/>
</dbReference>
<keyword evidence="2" id="KW-0805">Transcription regulation</keyword>
<dbReference type="GO" id="GO:0003677">
    <property type="term" value="F:DNA binding"/>
    <property type="evidence" value="ECO:0007669"/>
    <property type="project" value="UniProtKB-KW"/>
</dbReference>
<name>A0A363UQ24_9GAMM</name>
<keyword evidence="3 7" id="KW-0238">DNA-binding</keyword>
<dbReference type="Gene3D" id="1.10.10.10">
    <property type="entry name" value="Winged helix-like DNA-binding domain superfamily/Winged helix DNA-binding domain"/>
    <property type="match status" value="1"/>
</dbReference>
<dbReference type="InterPro" id="IPR005119">
    <property type="entry name" value="LysR_subst-bd"/>
</dbReference>
<dbReference type="Proteomes" id="UP000251800">
    <property type="component" value="Unassembled WGS sequence"/>
</dbReference>
<accession>A0A363UQ24</accession>
<evidence type="ECO:0000256" key="3">
    <source>
        <dbReference type="ARBA" id="ARBA00023125"/>
    </source>
</evidence>
<evidence type="ECO:0000256" key="2">
    <source>
        <dbReference type="ARBA" id="ARBA00023015"/>
    </source>
</evidence>
<evidence type="ECO:0000256" key="5">
    <source>
        <dbReference type="ARBA" id="ARBA00023163"/>
    </source>
</evidence>
<organism evidence="7 8">
    <name type="scientific">Abyssibacter profundi</name>
    <dbReference type="NCBI Taxonomy" id="2182787"/>
    <lineage>
        <taxon>Bacteria</taxon>
        <taxon>Pseudomonadati</taxon>
        <taxon>Pseudomonadota</taxon>
        <taxon>Gammaproteobacteria</taxon>
        <taxon>Chromatiales</taxon>
        <taxon>Oceanococcaceae</taxon>
        <taxon>Abyssibacter</taxon>
    </lineage>
</organism>
<dbReference type="Gene3D" id="3.40.190.10">
    <property type="entry name" value="Periplasmic binding protein-like II"/>
    <property type="match status" value="2"/>
</dbReference>
<comment type="caution">
    <text evidence="7">The sequence shown here is derived from an EMBL/GenBank/DDBJ whole genome shotgun (WGS) entry which is preliminary data.</text>
</comment>
<dbReference type="InterPro" id="IPR036390">
    <property type="entry name" value="WH_DNA-bd_sf"/>
</dbReference>